<keyword evidence="4" id="KW-1185">Reference proteome</keyword>
<dbReference type="SUPFAM" id="SSF56801">
    <property type="entry name" value="Acetyl-CoA synthetase-like"/>
    <property type="match status" value="1"/>
</dbReference>
<proteinExistence type="predicted"/>
<keyword evidence="2" id="KW-0597">Phosphoprotein</keyword>
<dbReference type="GeneID" id="59285928"/>
<sequence length="239" mass="26952">MGNASNARTRLFGTFASTETGILPGEMPPAEDWGYYRYNKRLGRSFRHFAGDMYELVHTRDEAIEPFQGVFYSLPNVDSYSMHIPHPAREGWWRSAGRVDDVVIFADAKKLNPIPYEAVIEEHPAVATALICGTGCTRPAVLLQPRQWPQNDEGENWLLEGIWSSFKRANEAGPVYGRLTKELVILTKKEKPMARAGGKDTVQRKRSIELYEKEIELAYQHAEKLGLIWGEVADASGLL</sequence>
<dbReference type="RefSeq" id="XP_037166697.1">
    <property type="nucleotide sequence ID" value="XM_037306187.1"/>
</dbReference>
<name>A0A8H6FYV7_9LECA</name>
<evidence type="ECO:0000256" key="2">
    <source>
        <dbReference type="ARBA" id="ARBA00022553"/>
    </source>
</evidence>
<dbReference type="Proteomes" id="UP000578531">
    <property type="component" value="Unassembled WGS sequence"/>
</dbReference>
<dbReference type="EMBL" id="JACCJC010000014">
    <property type="protein sequence ID" value="KAF6237373.1"/>
    <property type="molecule type" value="Genomic_DNA"/>
</dbReference>
<evidence type="ECO:0000256" key="1">
    <source>
        <dbReference type="ARBA" id="ARBA00022450"/>
    </source>
</evidence>
<accession>A0A8H6FYV7</accession>
<comment type="caution">
    <text evidence="3">The sequence shown here is derived from an EMBL/GenBank/DDBJ whole genome shotgun (WGS) entry which is preliminary data.</text>
</comment>
<dbReference type="Pfam" id="PF23562">
    <property type="entry name" value="AMP-binding_C_3"/>
    <property type="match status" value="1"/>
</dbReference>
<evidence type="ECO:0000313" key="4">
    <source>
        <dbReference type="Proteomes" id="UP000578531"/>
    </source>
</evidence>
<reference evidence="3 4" key="1">
    <citation type="journal article" date="2020" name="Genomics">
        <title>Complete, high-quality genomes from long-read metagenomic sequencing of two wolf lichen thalli reveals enigmatic genome architecture.</title>
        <authorList>
            <person name="McKenzie S.K."/>
            <person name="Walston R.F."/>
            <person name="Allen J.L."/>
        </authorList>
    </citation>
    <scope>NUCLEOTIDE SEQUENCE [LARGE SCALE GENOMIC DNA]</scope>
    <source>
        <strain evidence="3">WasteWater2</strain>
    </source>
</reference>
<dbReference type="AlphaFoldDB" id="A0A8H6FYV7"/>
<evidence type="ECO:0000313" key="3">
    <source>
        <dbReference type="EMBL" id="KAF6237373.1"/>
    </source>
</evidence>
<dbReference type="PANTHER" id="PTHR43439:SF2">
    <property type="entry name" value="ENZYME, PUTATIVE (JCVI)-RELATED"/>
    <property type="match status" value="1"/>
</dbReference>
<dbReference type="InterPro" id="IPR051414">
    <property type="entry name" value="Adenylate-forming_Reductase"/>
</dbReference>
<keyword evidence="1" id="KW-0596">Phosphopantetheine</keyword>
<dbReference type="PANTHER" id="PTHR43439">
    <property type="entry name" value="PHENYLACETATE-COENZYME A LIGASE"/>
    <property type="match status" value="1"/>
</dbReference>
<dbReference type="OrthoDB" id="429813at2759"/>
<organism evidence="3 4">
    <name type="scientific">Letharia columbiana</name>
    <dbReference type="NCBI Taxonomy" id="112416"/>
    <lineage>
        <taxon>Eukaryota</taxon>
        <taxon>Fungi</taxon>
        <taxon>Dikarya</taxon>
        <taxon>Ascomycota</taxon>
        <taxon>Pezizomycotina</taxon>
        <taxon>Lecanoromycetes</taxon>
        <taxon>OSLEUM clade</taxon>
        <taxon>Lecanoromycetidae</taxon>
        <taxon>Lecanorales</taxon>
        <taxon>Lecanorineae</taxon>
        <taxon>Parmeliaceae</taxon>
        <taxon>Letharia</taxon>
    </lineage>
</organism>
<gene>
    <name evidence="3" type="ORF">HO173_004263</name>
</gene>
<protein>
    <submittedName>
        <fullName evidence="3">Uncharacterized protein</fullName>
    </submittedName>
</protein>